<dbReference type="Pfam" id="PF03732">
    <property type="entry name" value="Retrotrans_gag"/>
    <property type="match status" value="1"/>
</dbReference>
<feature type="region of interest" description="Disordered" evidence="2">
    <location>
        <begin position="74"/>
        <end position="93"/>
    </location>
</feature>
<evidence type="ECO:0000256" key="1">
    <source>
        <dbReference type="SAM" id="Coils"/>
    </source>
</evidence>
<evidence type="ECO:0000313" key="4">
    <source>
        <dbReference type="EMBL" id="SPC78932.1"/>
    </source>
</evidence>
<dbReference type="Gene3D" id="2.40.70.10">
    <property type="entry name" value="Acid Proteases"/>
    <property type="match status" value="1"/>
</dbReference>
<dbReference type="EMBL" id="OIVN01000358">
    <property type="protein sequence ID" value="SPC78932.1"/>
    <property type="molecule type" value="Genomic_DNA"/>
</dbReference>
<evidence type="ECO:0000256" key="2">
    <source>
        <dbReference type="SAM" id="MobiDB-lite"/>
    </source>
</evidence>
<dbReference type="AlphaFoldDB" id="A0A2N9EVP4"/>
<gene>
    <name evidence="4" type="ORF">FSB_LOCUS6814</name>
</gene>
<proteinExistence type="predicted"/>
<dbReference type="CDD" id="cd00303">
    <property type="entry name" value="retropepsin_like"/>
    <property type="match status" value="1"/>
</dbReference>
<feature type="compositionally biased region" description="Polar residues" evidence="2">
    <location>
        <begin position="78"/>
        <end position="93"/>
    </location>
</feature>
<protein>
    <recommendedName>
        <fullName evidence="3">Retrotransposon gag domain-containing protein</fullName>
    </recommendedName>
</protein>
<dbReference type="InterPro" id="IPR005162">
    <property type="entry name" value="Retrotrans_gag_dom"/>
</dbReference>
<feature type="coiled-coil region" evidence="1">
    <location>
        <begin position="124"/>
        <end position="151"/>
    </location>
</feature>
<name>A0A2N9EVP4_FAGSY</name>
<accession>A0A2N9EVP4</accession>
<evidence type="ECO:0000259" key="3">
    <source>
        <dbReference type="Pfam" id="PF03732"/>
    </source>
</evidence>
<dbReference type="PANTHER" id="PTHR33437">
    <property type="entry name" value="OS06G0361200 PROTEIN"/>
    <property type="match status" value="1"/>
</dbReference>
<reference evidence="4" key="1">
    <citation type="submission" date="2018-02" db="EMBL/GenBank/DDBJ databases">
        <authorList>
            <person name="Cohen D.B."/>
            <person name="Kent A.D."/>
        </authorList>
    </citation>
    <scope>NUCLEOTIDE SEQUENCE</scope>
</reference>
<feature type="domain" description="Retrotransposon gag" evidence="3">
    <location>
        <begin position="187"/>
        <end position="238"/>
    </location>
</feature>
<feature type="region of interest" description="Disordered" evidence="2">
    <location>
        <begin position="799"/>
        <end position="823"/>
    </location>
</feature>
<feature type="compositionally biased region" description="Polar residues" evidence="2">
    <location>
        <begin position="802"/>
        <end position="812"/>
    </location>
</feature>
<feature type="region of interest" description="Disordered" evidence="2">
    <location>
        <begin position="1"/>
        <end position="40"/>
    </location>
</feature>
<dbReference type="PANTHER" id="PTHR33437:SF2">
    <property type="entry name" value="OS06G0361200 PROTEIN"/>
    <property type="match status" value="1"/>
</dbReference>
<keyword evidence="1" id="KW-0175">Coiled coil</keyword>
<feature type="compositionally biased region" description="Low complexity" evidence="2">
    <location>
        <begin position="10"/>
        <end position="27"/>
    </location>
</feature>
<dbReference type="InterPro" id="IPR021109">
    <property type="entry name" value="Peptidase_aspartic_dom_sf"/>
</dbReference>
<feature type="compositionally biased region" description="Basic and acidic residues" evidence="2">
    <location>
        <begin position="813"/>
        <end position="823"/>
    </location>
</feature>
<organism evidence="4">
    <name type="scientific">Fagus sylvatica</name>
    <name type="common">Beechnut</name>
    <dbReference type="NCBI Taxonomy" id="28930"/>
    <lineage>
        <taxon>Eukaryota</taxon>
        <taxon>Viridiplantae</taxon>
        <taxon>Streptophyta</taxon>
        <taxon>Embryophyta</taxon>
        <taxon>Tracheophyta</taxon>
        <taxon>Spermatophyta</taxon>
        <taxon>Magnoliopsida</taxon>
        <taxon>eudicotyledons</taxon>
        <taxon>Gunneridae</taxon>
        <taxon>Pentapetalae</taxon>
        <taxon>rosids</taxon>
        <taxon>fabids</taxon>
        <taxon>Fagales</taxon>
        <taxon>Fagaceae</taxon>
        <taxon>Fagus</taxon>
    </lineage>
</organism>
<sequence length="977" mass="109680">MASRKAHIPKTTTKSVGGSTSSSTSTGPMTRNKSKAMGLPTAQRTAVVASMKNLTKAQPQPKTVISLDTLGVGRRISKSSSPGSPRRATSSAFSEDSSRIIAMLAMMTETTIVDERIVAMEHAISKLTKTVEEKDLQIATLMNKLEAINLQSFNNSTGKGNLKQHVAHYIETYNNAGTDGDLLMKQFVRSLRGNAFDWYTNLEPESIDNWEQMEKEFLNRFYSIRRTACIRDCSTFSKASSLVPSKELATRAHDMELSLASRGEKSLPIAEHRMLENLSKKKIIKLPECKRPEEMGCTNDPKYCKYHRVVSHTVDKCFVLKDLILRLAKEGKILLDLDEAVRSNHVTFTFGSPSPTKTQSPLVSTLGTSCKRIQFGILEPVCLPCLKPQEDADIEDKPSNEGEGWTLVTHRKSQKEAKMIEKEENEIYAAEEVFAQCANYHGKITFTDEDLLLGFKPHNRPLFVSGYICEEKVSHILIDDGFAMNIMSKVTMKCLGISTEELSKSRLVIQGFNQEGQRAIEIIRLDVIMEDLKTRPLFHMIDSKTSYNLLLGRPWLHENGIVPSTLHQCFKYSDDAKFYLNCDMVNDALPKDNKRIREKVLRYVPLSKRKEGQTPFELVAEAKVRPNEPAQEKDIAILKSNLTLPLPKLDKVASTKPPLKGFVKSASDSIKEGSLPDKRTKEGFDPKAYRLLAKSGYDFNNLSQLGQQGYAIETPKAGLRYSSQEPIRISAKGKNERRTALHIFFEVAEEESQAEPTPRSSVFDRLTSPTPRESIFNRLNVSIPIKEGTSHVRRSAFDRLGSPSTSKVTLQSKVEKGNTQKKDESEICSLVPSRMKQELAMKVSVGSSLKAKRRTIIHTNRLRKQVNQEEEENETLVLPIYHVTVETDSGSSSLDDEPDKASHAIEDGGQATVDELKELNLGITDEPRPIFVSSLLTPAEEKEYIELLIEYKDVFACDLENARLNQISLFIREYKFP</sequence>
<feature type="region of interest" description="Disordered" evidence="2">
    <location>
        <begin position="749"/>
        <end position="769"/>
    </location>
</feature>